<reference evidence="2 3" key="1">
    <citation type="submission" date="2016-07" db="EMBL/GenBank/DDBJ databases">
        <title>Pervasive Adenine N6-methylation of Active Genes in Fungi.</title>
        <authorList>
            <consortium name="DOE Joint Genome Institute"/>
            <person name="Mondo S.J."/>
            <person name="Dannebaum R.O."/>
            <person name="Kuo R.C."/>
            <person name="Labutti K."/>
            <person name="Haridas S."/>
            <person name="Kuo A."/>
            <person name="Salamov A."/>
            <person name="Ahrendt S.R."/>
            <person name="Lipzen A."/>
            <person name="Sullivan W."/>
            <person name="Andreopoulos W.B."/>
            <person name="Clum A."/>
            <person name="Lindquist E."/>
            <person name="Daum C."/>
            <person name="Ramamoorthy G.K."/>
            <person name="Gryganskyi A."/>
            <person name="Culley D."/>
            <person name="Magnuson J.K."/>
            <person name="James T.Y."/>
            <person name="O'Malley M.A."/>
            <person name="Stajich J.E."/>
            <person name="Spatafora J.W."/>
            <person name="Visel A."/>
            <person name="Grigoriev I.V."/>
        </authorList>
    </citation>
    <scope>NUCLEOTIDE SEQUENCE [LARGE SCALE GENOMIC DNA]</scope>
    <source>
        <strain evidence="2 3">68-887.2</strain>
    </source>
</reference>
<name>A0A1Y2ALI9_9TREE</name>
<feature type="chain" id="PRO_5012192265" description="Secreted protein" evidence="1">
    <location>
        <begin position="28"/>
        <end position="60"/>
    </location>
</feature>
<proteinExistence type="predicted"/>
<protein>
    <recommendedName>
        <fullName evidence="4">Secreted protein</fullName>
    </recommendedName>
</protein>
<dbReference type="Proteomes" id="UP000193986">
    <property type="component" value="Unassembled WGS sequence"/>
</dbReference>
<evidence type="ECO:0000313" key="2">
    <source>
        <dbReference type="EMBL" id="ORY23352.1"/>
    </source>
</evidence>
<accession>A0A1Y2ALI9</accession>
<evidence type="ECO:0000313" key="3">
    <source>
        <dbReference type="Proteomes" id="UP000193986"/>
    </source>
</evidence>
<keyword evidence="3" id="KW-1185">Reference proteome</keyword>
<evidence type="ECO:0008006" key="4">
    <source>
        <dbReference type="Google" id="ProtNLM"/>
    </source>
</evidence>
<comment type="caution">
    <text evidence="2">The sequence shown here is derived from an EMBL/GenBank/DDBJ whole genome shotgun (WGS) entry which is preliminary data.</text>
</comment>
<organism evidence="2 3">
    <name type="scientific">Naematelia encephala</name>
    <dbReference type="NCBI Taxonomy" id="71784"/>
    <lineage>
        <taxon>Eukaryota</taxon>
        <taxon>Fungi</taxon>
        <taxon>Dikarya</taxon>
        <taxon>Basidiomycota</taxon>
        <taxon>Agaricomycotina</taxon>
        <taxon>Tremellomycetes</taxon>
        <taxon>Tremellales</taxon>
        <taxon>Naemateliaceae</taxon>
        <taxon>Naematelia</taxon>
    </lineage>
</organism>
<feature type="signal peptide" evidence="1">
    <location>
        <begin position="1"/>
        <end position="27"/>
    </location>
</feature>
<gene>
    <name evidence="2" type="ORF">BCR39DRAFT_549379</name>
</gene>
<dbReference type="InParanoid" id="A0A1Y2ALI9"/>
<dbReference type="AlphaFoldDB" id="A0A1Y2ALI9"/>
<evidence type="ECO:0000256" key="1">
    <source>
        <dbReference type="SAM" id="SignalP"/>
    </source>
</evidence>
<sequence>MRSLSFSLFPEILLLLLFSCAVKYCFTTPKCKCSRMIISKDGAHSFHHVTLHQQACYKLW</sequence>
<keyword evidence="1" id="KW-0732">Signal</keyword>
<dbReference type="EMBL" id="MCFC01000080">
    <property type="protein sequence ID" value="ORY23352.1"/>
    <property type="molecule type" value="Genomic_DNA"/>
</dbReference>